<organism evidence="2">
    <name type="scientific">Phakopsora pachyrhizi</name>
    <name type="common">Asian soybean rust disease fungus</name>
    <dbReference type="NCBI Taxonomy" id="170000"/>
    <lineage>
        <taxon>Eukaryota</taxon>
        <taxon>Fungi</taxon>
        <taxon>Dikarya</taxon>
        <taxon>Basidiomycota</taxon>
        <taxon>Pucciniomycotina</taxon>
        <taxon>Pucciniomycetes</taxon>
        <taxon>Pucciniales</taxon>
        <taxon>Phakopsoraceae</taxon>
        <taxon>Phakopsora</taxon>
    </lineage>
</organism>
<evidence type="ECO:0000256" key="1">
    <source>
        <dbReference type="SAM" id="SignalP"/>
    </source>
</evidence>
<name>A0A0S1MJU1_PHAPC</name>
<dbReference type="AlphaFoldDB" id="A0A0S1MJU1"/>
<accession>A0A0S1MJU1</accession>
<reference evidence="2" key="1">
    <citation type="submission" date="2015-07" db="EMBL/GenBank/DDBJ databases">
        <title>Elucidating the P. pachyrhizi secretome and potential effectors.</title>
        <authorList>
            <person name="de Carvalho M.C.C.G."/>
            <person name="Nascimento L.C."/>
            <person name="Darben L.M."/>
            <person name="Polizel-Podanosqui A.M."/>
            <person name="Lopes-Caitar V.S."/>
            <person name="Rocha C.S."/>
            <person name="Qi M."/>
            <person name="Carazolle M."/>
            <person name="Kuwahara M.K."/>
            <person name="Pereira G.A.G."/>
            <person name="Abdelnoor R.V."/>
            <person name="Whitham S.A."/>
            <person name="Marcelino-Guimaraes F.C."/>
        </authorList>
    </citation>
    <scope>NUCLEOTIDE SEQUENCE</scope>
</reference>
<sequence>MSPLIKELICLFYLVKIIAIQFSSASPEQSPATVLEKRAPS</sequence>
<feature type="signal peptide" evidence="1">
    <location>
        <begin position="1"/>
        <end position="25"/>
    </location>
</feature>
<feature type="chain" id="PRO_5006589166" evidence="1">
    <location>
        <begin position="26"/>
        <end position="41"/>
    </location>
</feature>
<protein>
    <submittedName>
        <fullName evidence="2">Uncharacterized protein</fullName>
    </submittedName>
</protein>
<evidence type="ECO:0000313" key="2">
    <source>
        <dbReference type="EMBL" id="ALL41077.1"/>
    </source>
</evidence>
<proteinExistence type="evidence at transcript level"/>
<keyword evidence="1" id="KW-0732">Signal</keyword>
<dbReference type="EMBL" id="KT246987">
    <property type="protein sequence ID" value="ALL41077.1"/>
    <property type="molecule type" value="mRNA"/>
</dbReference>